<sequence length="306" mass="34661">MLRGESEINPNEYLQRNLEPVAQSAESASNEYAKALRGYPIGVDDEQIPTDSGEAVIGNYRFSYEFTEINPSDFLLDNKASISEMMESSTDRPTPEQSRILRYRFLLGDYNIDNPNRAKILSTYSIEHENNSLSVDELLPNGYRIVCVPELKGGGLLDADGKFILVSKEVFNFETIMELLHEIGHAVVFESLDRAEREEALTDQARFVDAMVSGGEIDEDTLARCLNGERSAWAFALKKIKVLLGHSEKLLEGVSVLDTIKDFIHQDAMRQNSDTIRKMMDPKFKGFIQEALERRDATKDNNHEDR</sequence>
<accession>A0A1F5E563</accession>
<reference evidence="1 2" key="1">
    <citation type="journal article" date="2016" name="Nat. Commun.">
        <title>Thousands of microbial genomes shed light on interconnected biogeochemical processes in an aquifer system.</title>
        <authorList>
            <person name="Anantharaman K."/>
            <person name="Brown C.T."/>
            <person name="Hug L.A."/>
            <person name="Sharon I."/>
            <person name="Castelle C.J."/>
            <person name="Probst A.J."/>
            <person name="Thomas B.C."/>
            <person name="Singh A."/>
            <person name="Wilkins M.J."/>
            <person name="Karaoz U."/>
            <person name="Brodie E.L."/>
            <person name="Williams K.H."/>
            <person name="Hubbard S.S."/>
            <person name="Banfield J.F."/>
        </authorList>
    </citation>
    <scope>NUCLEOTIDE SEQUENCE [LARGE SCALE GENOMIC DNA]</scope>
</reference>
<dbReference type="STRING" id="1797472.A2215_00715"/>
<organism evidence="1 2">
    <name type="scientific">Candidatus Berkelbacteria bacterium RIFOXYA2_FULL_43_10</name>
    <dbReference type="NCBI Taxonomy" id="1797472"/>
    <lineage>
        <taxon>Bacteria</taxon>
        <taxon>Candidatus Berkelbacteria</taxon>
    </lineage>
</organism>
<gene>
    <name evidence="1" type="ORF">A2215_00715</name>
</gene>
<dbReference type="AlphaFoldDB" id="A0A1F5E563"/>
<comment type="caution">
    <text evidence="1">The sequence shown here is derived from an EMBL/GenBank/DDBJ whole genome shotgun (WGS) entry which is preliminary data.</text>
</comment>
<protein>
    <submittedName>
        <fullName evidence="1">Uncharacterized protein</fullName>
    </submittedName>
</protein>
<evidence type="ECO:0000313" key="2">
    <source>
        <dbReference type="Proteomes" id="UP000178583"/>
    </source>
</evidence>
<proteinExistence type="predicted"/>
<dbReference type="EMBL" id="MEZY01000048">
    <property type="protein sequence ID" value="OGD62537.1"/>
    <property type="molecule type" value="Genomic_DNA"/>
</dbReference>
<name>A0A1F5E563_9BACT</name>
<evidence type="ECO:0000313" key="1">
    <source>
        <dbReference type="EMBL" id="OGD62537.1"/>
    </source>
</evidence>
<dbReference type="Proteomes" id="UP000178583">
    <property type="component" value="Unassembled WGS sequence"/>
</dbReference>